<keyword evidence="2" id="KW-0812">Transmembrane</keyword>
<keyword evidence="2" id="KW-0472">Membrane</keyword>
<evidence type="ECO:0000313" key="3">
    <source>
        <dbReference type="EnsemblMetazoa" id="GAUT024434-PA"/>
    </source>
</evidence>
<name>A0A1A9V3F5_GLOAU</name>
<dbReference type="EnsemblMetazoa" id="GAUT024434-RA">
    <property type="protein sequence ID" value="GAUT024434-PA"/>
    <property type="gene ID" value="GAUT024434"/>
</dbReference>
<accession>A0A1A9V3F5</accession>
<dbReference type="Proteomes" id="UP000078200">
    <property type="component" value="Unassembled WGS sequence"/>
</dbReference>
<keyword evidence="4" id="KW-1185">Reference proteome</keyword>
<evidence type="ECO:0000256" key="1">
    <source>
        <dbReference type="SAM" id="MobiDB-lite"/>
    </source>
</evidence>
<reference evidence="3" key="1">
    <citation type="submission" date="2020-05" db="UniProtKB">
        <authorList>
            <consortium name="EnsemblMetazoa"/>
        </authorList>
    </citation>
    <scope>IDENTIFICATION</scope>
    <source>
        <strain evidence="3">TTRI</strain>
    </source>
</reference>
<feature type="region of interest" description="Disordered" evidence="1">
    <location>
        <begin position="83"/>
        <end position="102"/>
    </location>
</feature>
<protein>
    <submittedName>
        <fullName evidence="3">Uncharacterized protein</fullName>
    </submittedName>
</protein>
<keyword evidence="2" id="KW-1133">Transmembrane helix</keyword>
<proteinExistence type="predicted"/>
<dbReference type="AlphaFoldDB" id="A0A1A9V3F5"/>
<evidence type="ECO:0000256" key="2">
    <source>
        <dbReference type="SAM" id="Phobius"/>
    </source>
</evidence>
<feature type="compositionally biased region" description="Low complexity" evidence="1">
    <location>
        <begin position="778"/>
        <end position="799"/>
    </location>
</feature>
<dbReference type="STRING" id="7395.A0A1A9V3F5"/>
<dbReference type="VEuPathDB" id="VectorBase:GAUT024434"/>
<organism evidence="3 4">
    <name type="scientific">Glossina austeni</name>
    <name type="common">Savannah tsetse fly</name>
    <dbReference type="NCBI Taxonomy" id="7395"/>
    <lineage>
        <taxon>Eukaryota</taxon>
        <taxon>Metazoa</taxon>
        <taxon>Ecdysozoa</taxon>
        <taxon>Arthropoda</taxon>
        <taxon>Hexapoda</taxon>
        <taxon>Insecta</taxon>
        <taxon>Pterygota</taxon>
        <taxon>Neoptera</taxon>
        <taxon>Endopterygota</taxon>
        <taxon>Diptera</taxon>
        <taxon>Brachycera</taxon>
        <taxon>Muscomorpha</taxon>
        <taxon>Hippoboscoidea</taxon>
        <taxon>Glossinidae</taxon>
        <taxon>Glossina</taxon>
    </lineage>
</organism>
<evidence type="ECO:0000313" key="4">
    <source>
        <dbReference type="Proteomes" id="UP000078200"/>
    </source>
</evidence>
<sequence length="807" mass="91961">MRHENLFGYSEIYDWNIKAVEGKPNFGEDFKVLRSAMRNGMRKELTKSIRTPDKSTLIPPSNIDGHSSLTALKSSLQSFNTNIPNRGNRNGHGQHRKVTKPCKYGGDDEKDIKCFGKDDDENEDDEFDELDTFELRPSSDAKDNENFLGTNLFGNVRKKCFSVEDIALLSARRDFENLIPKELPDSLLSDRFVTILMKYFYSIHEMISGMSNEESRAVAQKAFYDTLGGYLNYYLIPISKYSYYAGQVSLQTVENVISLHKNCKKYLNVNGNAWRAPIKDVLRKLKSVHIEPLHVDESRGCSEASFCFHLDMNSDQVHYDKEKMIVPLPNLDPEDHNNFLNNVWIPFKHKQTYDLRSDSSAYILVKFYETVTKCYQYEHIDQNCFNNKFRNWLLENIHVHMNDEQFYPGLGAILRIYNILKYDKKYTRHDKQYASEEGEDFDYKNADVNPEEDKGSYMVGNDSHALVGRSRILQNEHSTAFVDGAQQEAANVSQVTKANVIKNNPGQLALGKANETNGVDLATQDIAKKLEKIIMKVENATAGLAENSTVNLSLFQRMANKISTLTKIDPITNSRGIFDFSRFDTILVWLLLLVFAAIPIFAVYSVVEDKKPKGKRVRLSLRKRAGDETEDKIVSQTENLIRKQPEEEEILLQSDSKSVSPGINNFFPLSPFLPLFLLNNRLFYFAATAHSVKEKSPETLEVKRIKLPSTIDTTSLDYTSSDVEDKLAEKFKKLKSVTIDEKTVKMKPSKSSFNLERAKSKDSTASSSKSNKEKTRKSSSSSSKNNTQSRKSKGSKSSSWETDYSSK</sequence>
<feature type="transmembrane region" description="Helical" evidence="2">
    <location>
        <begin position="586"/>
        <end position="607"/>
    </location>
</feature>
<feature type="region of interest" description="Disordered" evidence="1">
    <location>
        <begin position="748"/>
        <end position="807"/>
    </location>
</feature>